<dbReference type="GO" id="GO:0004714">
    <property type="term" value="F:transmembrane receptor protein tyrosine kinase activity"/>
    <property type="evidence" value="ECO:0007669"/>
    <property type="project" value="TreeGrafter"/>
</dbReference>
<evidence type="ECO:0000256" key="1">
    <source>
        <dbReference type="SAM" id="Phobius"/>
    </source>
</evidence>
<dbReference type="PANTHER" id="PTHR24416:SF611">
    <property type="entry name" value="TYROSINE-PROTEIN KINASE TRANSMEMBRANE RECEPTOR ROR"/>
    <property type="match status" value="1"/>
</dbReference>
<organism evidence="3 4">
    <name type="scientific">Plectus sambesii</name>
    <dbReference type="NCBI Taxonomy" id="2011161"/>
    <lineage>
        <taxon>Eukaryota</taxon>
        <taxon>Metazoa</taxon>
        <taxon>Ecdysozoa</taxon>
        <taxon>Nematoda</taxon>
        <taxon>Chromadorea</taxon>
        <taxon>Plectida</taxon>
        <taxon>Plectina</taxon>
        <taxon>Plectoidea</taxon>
        <taxon>Plectidae</taxon>
        <taxon>Plectus</taxon>
    </lineage>
</organism>
<dbReference type="InterPro" id="IPR001245">
    <property type="entry name" value="Ser-Thr/Tyr_kinase_cat_dom"/>
</dbReference>
<dbReference type="WBParaSite" id="PSAMB.scaffold1855size27242.g15333.t1">
    <property type="protein sequence ID" value="PSAMB.scaffold1855size27242.g15333.t1"/>
    <property type="gene ID" value="PSAMB.scaffold1855size27242.g15333"/>
</dbReference>
<keyword evidence="1" id="KW-1133">Transmembrane helix</keyword>
<dbReference type="Gene3D" id="1.10.510.10">
    <property type="entry name" value="Transferase(Phosphotransferase) domain 1"/>
    <property type="match status" value="1"/>
</dbReference>
<dbReference type="Gene3D" id="3.30.200.20">
    <property type="entry name" value="Phosphorylase Kinase, domain 1"/>
    <property type="match status" value="1"/>
</dbReference>
<dbReference type="SUPFAM" id="SSF56112">
    <property type="entry name" value="Protein kinase-like (PK-like)"/>
    <property type="match status" value="1"/>
</dbReference>
<feature type="transmembrane region" description="Helical" evidence="1">
    <location>
        <begin position="28"/>
        <end position="46"/>
    </location>
</feature>
<dbReference type="GO" id="GO:0007169">
    <property type="term" value="P:cell surface receptor protein tyrosine kinase signaling pathway"/>
    <property type="evidence" value="ECO:0007669"/>
    <property type="project" value="TreeGrafter"/>
</dbReference>
<dbReference type="Proteomes" id="UP000887566">
    <property type="component" value="Unplaced"/>
</dbReference>
<dbReference type="AlphaFoldDB" id="A0A914VDX9"/>
<dbReference type="InterPro" id="IPR000719">
    <property type="entry name" value="Prot_kinase_dom"/>
</dbReference>
<dbReference type="InterPro" id="IPR008266">
    <property type="entry name" value="Tyr_kinase_AS"/>
</dbReference>
<accession>A0A914VDX9</accession>
<proteinExistence type="predicted"/>
<name>A0A914VDX9_9BILA</name>
<evidence type="ECO:0000313" key="3">
    <source>
        <dbReference type="Proteomes" id="UP000887566"/>
    </source>
</evidence>
<dbReference type="SMART" id="SM00219">
    <property type="entry name" value="TyrKc"/>
    <property type="match status" value="1"/>
</dbReference>
<dbReference type="Pfam" id="PF07714">
    <property type="entry name" value="PK_Tyr_Ser-Thr"/>
    <property type="match status" value="1"/>
</dbReference>
<sequence length="406" mass="45985">MAPTGATTAASQNDTRDMCNEGSYMTPWATVIAMFAVYVIALLWFCRHGKKVCLPPPDFIYPYKKRLRELKAALGHLLVDDIFVELSDQKLGEGAVGFVFRGFVFPRTQTRFKQKTCAAVKMSYPMPVKSIGLLEEAARMAKLDHPNIVKLIAVSKLSFSAFRPMFAMEWLAGGSLAEYFRDEIRSKEEHQRPVVKVAHVLSILIQVGKALRYMHESRDNNGNEFTHRDVAARNVLLTERNLATATAKLGDFGLPIDFGPRLPIPWLPPEVVNSLDRTCPKHVPESDVWMFGVLSWECATLGADPHYQRTIEDICDCFKWPDRGLARPSNCPDDYWCFVMDCLSEQHRRPKFSGPEDSGSCALKRMRDMFNRTKGTDQSFSVAENISNCTCSQHRCHRPLPRFAAR</sequence>
<dbReference type="InterPro" id="IPR020635">
    <property type="entry name" value="Tyr_kinase_cat_dom"/>
</dbReference>
<dbReference type="PRINTS" id="PR00109">
    <property type="entry name" value="TYRKINASE"/>
</dbReference>
<evidence type="ECO:0000259" key="2">
    <source>
        <dbReference type="PROSITE" id="PS50011"/>
    </source>
</evidence>
<dbReference type="GO" id="GO:0043235">
    <property type="term" value="C:receptor complex"/>
    <property type="evidence" value="ECO:0007669"/>
    <property type="project" value="TreeGrafter"/>
</dbReference>
<protein>
    <submittedName>
        <fullName evidence="4">Protein kinase domain-containing protein</fullName>
    </submittedName>
</protein>
<keyword evidence="1" id="KW-0472">Membrane</keyword>
<dbReference type="PANTHER" id="PTHR24416">
    <property type="entry name" value="TYROSINE-PROTEIN KINASE RECEPTOR"/>
    <property type="match status" value="1"/>
</dbReference>
<keyword evidence="3" id="KW-1185">Reference proteome</keyword>
<dbReference type="PROSITE" id="PS50011">
    <property type="entry name" value="PROTEIN_KINASE_DOM"/>
    <property type="match status" value="1"/>
</dbReference>
<dbReference type="InterPro" id="IPR050122">
    <property type="entry name" value="RTK"/>
</dbReference>
<feature type="domain" description="Protein kinase" evidence="2">
    <location>
        <begin position="85"/>
        <end position="370"/>
    </location>
</feature>
<dbReference type="GO" id="GO:0005886">
    <property type="term" value="C:plasma membrane"/>
    <property type="evidence" value="ECO:0007669"/>
    <property type="project" value="TreeGrafter"/>
</dbReference>
<keyword evidence="1" id="KW-0812">Transmembrane</keyword>
<dbReference type="GO" id="GO:0005524">
    <property type="term" value="F:ATP binding"/>
    <property type="evidence" value="ECO:0007669"/>
    <property type="project" value="InterPro"/>
</dbReference>
<dbReference type="PROSITE" id="PS00109">
    <property type="entry name" value="PROTEIN_KINASE_TYR"/>
    <property type="match status" value="1"/>
</dbReference>
<reference evidence="4" key="1">
    <citation type="submission" date="2022-11" db="UniProtKB">
        <authorList>
            <consortium name="WormBaseParasite"/>
        </authorList>
    </citation>
    <scope>IDENTIFICATION</scope>
</reference>
<evidence type="ECO:0000313" key="4">
    <source>
        <dbReference type="WBParaSite" id="PSAMB.scaffold1855size27242.g15333.t1"/>
    </source>
</evidence>
<dbReference type="InterPro" id="IPR011009">
    <property type="entry name" value="Kinase-like_dom_sf"/>
</dbReference>